<feature type="non-terminal residue" evidence="1">
    <location>
        <position position="1"/>
    </location>
</feature>
<name>A0A381YLK7_9ZZZZ</name>
<evidence type="ECO:0000313" key="1">
    <source>
        <dbReference type="EMBL" id="SVA77879.1"/>
    </source>
</evidence>
<reference evidence="1" key="1">
    <citation type="submission" date="2018-05" db="EMBL/GenBank/DDBJ databases">
        <authorList>
            <person name="Lanie J.A."/>
            <person name="Ng W.-L."/>
            <person name="Kazmierczak K.M."/>
            <person name="Andrzejewski T.M."/>
            <person name="Davidsen T.M."/>
            <person name="Wayne K.J."/>
            <person name="Tettelin H."/>
            <person name="Glass J.I."/>
            <person name="Rusch D."/>
            <person name="Podicherti R."/>
            <person name="Tsui H.-C.T."/>
            <person name="Winkler M.E."/>
        </authorList>
    </citation>
    <scope>NUCLEOTIDE SEQUENCE</scope>
</reference>
<proteinExistence type="predicted"/>
<sequence>VAPVLDRLVAYLGVLSERLSPVGDAPALRTIRLVLADLEDRPR</sequence>
<protein>
    <submittedName>
        <fullName evidence="1">Uncharacterized protein</fullName>
    </submittedName>
</protein>
<accession>A0A381YLK7</accession>
<dbReference type="EMBL" id="UINC01018523">
    <property type="protein sequence ID" value="SVA77879.1"/>
    <property type="molecule type" value="Genomic_DNA"/>
</dbReference>
<gene>
    <name evidence="1" type="ORF">METZ01_LOCUS130733</name>
</gene>
<dbReference type="AlphaFoldDB" id="A0A381YLK7"/>
<organism evidence="1">
    <name type="scientific">marine metagenome</name>
    <dbReference type="NCBI Taxonomy" id="408172"/>
    <lineage>
        <taxon>unclassified sequences</taxon>
        <taxon>metagenomes</taxon>
        <taxon>ecological metagenomes</taxon>
    </lineage>
</organism>